<feature type="coiled-coil region" evidence="1">
    <location>
        <begin position="233"/>
        <end position="260"/>
    </location>
</feature>
<reference evidence="2 3" key="1">
    <citation type="submission" date="2023-07" db="EMBL/GenBank/DDBJ databases">
        <title>Sorghum-associated microbial communities from plants grown in Nebraska, USA.</title>
        <authorList>
            <person name="Schachtman D."/>
        </authorList>
    </citation>
    <scope>NUCLEOTIDE SEQUENCE [LARGE SCALE GENOMIC DNA]</scope>
    <source>
        <strain evidence="2 3">BE124</strain>
    </source>
</reference>
<comment type="caution">
    <text evidence="2">The sequence shown here is derived from an EMBL/GenBank/DDBJ whole genome shotgun (WGS) entry which is preliminary data.</text>
</comment>
<keyword evidence="3" id="KW-1185">Reference proteome</keyword>
<dbReference type="InterPro" id="IPR007434">
    <property type="entry name" value="FemAB-like"/>
</dbReference>
<dbReference type="Pfam" id="PF04339">
    <property type="entry name" value="FemAB_like"/>
    <property type="match status" value="1"/>
</dbReference>
<dbReference type="SUPFAM" id="SSF55729">
    <property type="entry name" value="Acyl-CoA N-acyltransferases (Nat)"/>
    <property type="match status" value="1"/>
</dbReference>
<gene>
    <name evidence="2" type="ORF">J2W95_000648</name>
</gene>
<keyword evidence="1" id="KW-0175">Coiled coil</keyword>
<protein>
    <submittedName>
        <fullName evidence="2">N-acyltransferase</fullName>
    </submittedName>
</protein>
<name>A0ABU1RYW9_9FLAO</name>
<dbReference type="Gene3D" id="3.40.630.30">
    <property type="match status" value="1"/>
</dbReference>
<dbReference type="InterPro" id="IPR016181">
    <property type="entry name" value="Acyl_CoA_acyltransferase"/>
</dbReference>
<dbReference type="Proteomes" id="UP001261871">
    <property type="component" value="Unassembled WGS sequence"/>
</dbReference>
<dbReference type="EMBL" id="JAVDTX010000001">
    <property type="protein sequence ID" value="MDR6843968.1"/>
    <property type="molecule type" value="Genomic_DNA"/>
</dbReference>
<evidence type="ECO:0000313" key="3">
    <source>
        <dbReference type="Proteomes" id="UP001261871"/>
    </source>
</evidence>
<accession>A0ABU1RYW9</accession>
<proteinExistence type="predicted"/>
<evidence type="ECO:0000256" key="1">
    <source>
        <dbReference type="SAM" id="Coils"/>
    </source>
</evidence>
<evidence type="ECO:0000313" key="2">
    <source>
        <dbReference type="EMBL" id="MDR6843968.1"/>
    </source>
</evidence>
<sequence length="417" mass="48979">MPAKKHQMFLLQIQLRNSITIPYKLAKFEKIYLPNLKTSLSYKIYETKSQLPENWDNLGCENIFLSSAYFEILEKSAPINMSCHYIGLFKEQELVGIAISQFLDLNKLESFGDRDRCVKASVRKFVLKNFASHVLLIGNNMLTGQNSFVFSDAISSVEGIKTLKKATNDLKAKFKLMGKKVHITTFKDYSQKDVENFASDAFSKNYKYSVQPNMTFPIRDEWRTEQDYIDSLTKKYRDQYKRARKKAEGIEKRKLHLEDIIRYEETIYDLYHHVAQNAPFNTFFLTKNHFRIFKETLKDKFLFYGYFIDGNLIGFNTLIKNGDTIDTYFLGYDDTVQREKMLYLNMLYDMIAYSINKGFKEIIFARTALEIKSSVGAIPMKMYGFMEHSNKQINKHVPKIFPKLEPEVAWQERNPFK</sequence>
<organism evidence="2 3">
    <name type="scientific">Flavobacterium granuli</name>
    <dbReference type="NCBI Taxonomy" id="280093"/>
    <lineage>
        <taxon>Bacteria</taxon>
        <taxon>Pseudomonadati</taxon>
        <taxon>Bacteroidota</taxon>
        <taxon>Flavobacteriia</taxon>
        <taxon>Flavobacteriales</taxon>
        <taxon>Flavobacteriaceae</taxon>
        <taxon>Flavobacterium</taxon>
    </lineage>
</organism>